<dbReference type="EMBL" id="JAQQAF010000020">
    <property type="protein sequence ID" value="KAJ8455783.1"/>
    <property type="molecule type" value="Genomic_DNA"/>
</dbReference>
<accession>A0AAV8PKG3</accession>
<gene>
    <name evidence="3" type="ORF">OPV22_035029</name>
</gene>
<evidence type="ECO:0000259" key="2">
    <source>
        <dbReference type="Pfam" id="PF20653"/>
    </source>
</evidence>
<dbReference type="Pfam" id="PF20653">
    <property type="entry name" value="COG6_C"/>
    <property type="match status" value="1"/>
</dbReference>
<dbReference type="Proteomes" id="UP001222027">
    <property type="component" value="Unassembled WGS sequence"/>
</dbReference>
<dbReference type="PANTHER" id="PTHR21506:SF0">
    <property type="entry name" value="CONSERVED OLIGOMERIC GOLGI COMPLEX SUBUNIT 6"/>
    <property type="match status" value="1"/>
</dbReference>
<dbReference type="InterPro" id="IPR048369">
    <property type="entry name" value="COG6_C"/>
</dbReference>
<organism evidence="3 4">
    <name type="scientific">Ensete ventricosum</name>
    <name type="common">Abyssinian banana</name>
    <name type="synonym">Musa ensete</name>
    <dbReference type="NCBI Taxonomy" id="4639"/>
    <lineage>
        <taxon>Eukaryota</taxon>
        <taxon>Viridiplantae</taxon>
        <taxon>Streptophyta</taxon>
        <taxon>Embryophyta</taxon>
        <taxon>Tracheophyta</taxon>
        <taxon>Spermatophyta</taxon>
        <taxon>Magnoliopsida</taxon>
        <taxon>Liliopsida</taxon>
        <taxon>Zingiberales</taxon>
        <taxon>Musaceae</taxon>
        <taxon>Ensete</taxon>
    </lineage>
</organism>
<keyword evidence="4" id="KW-1185">Reference proteome</keyword>
<dbReference type="AlphaFoldDB" id="A0AAV8PKG3"/>
<protein>
    <recommendedName>
        <fullName evidence="2">Conserved Oligomeric Golgi complex subunit 6 C-terminal domain-containing protein</fullName>
    </recommendedName>
</protein>
<dbReference type="GO" id="GO:0017119">
    <property type="term" value="C:Golgi transport complex"/>
    <property type="evidence" value="ECO:0007669"/>
    <property type="project" value="InterPro"/>
</dbReference>
<sequence length="225" mass="24667">MTPPEIGDCGVSSANGGHRRTAKATAVPSSTDVSSLQCLPRATAVAACPRLQNQTPPPFCYLCAEQSILLNTSGDGECVQSGDIDVRPNVADSKEQASCLSMSEMKSFDFSLYNFRHQVPSQLSAGDDLVVHYGLRWVQAECKKLGDNDNPEDGFIRLWHLKGLIISYKLSYTLEFYCHTISDLLGRETALCNTRWLLEDAAQQTFFNILKGRGETLKVPSTGRG</sequence>
<comment type="caution">
    <text evidence="3">The sequence shown here is derived from an EMBL/GenBank/DDBJ whole genome shotgun (WGS) entry which is preliminary data.</text>
</comment>
<evidence type="ECO:0000313" key="4">
    <source>
        <dbReference type="Proteomes" id="UP001222027"/>
    </source>
</evidence>
<proteinExistence type="predicted"/>
<reference evidence="3 4" key="1">
    <citation type="submission" date="2022-12" db="EMBL/GenBank/DDBJ databases">
        <title>Chromosome-scale assembly of the Ensete ventricosum genome.</title>
        <authorList>
            <person name="Dussert Y."/>
            <person name="Stocks J."/>
            <person name="Wendawek A."/>
            <person name="Woldeyes F."/>
            <person name="Nichols R.A."/>
            <person name="Borrell J.S."/>
        </authorList>
    </citation>
    <scope>NUCLEOTIDE SEQUENCE [LARGE SCALE GENOMIC DNA]</scope>
    <source>
        <strain evidence="4">cv. Maze</strain>
        <tissue evidence="3">Seeds</tissue>
    </source>
</reference>
<dbReference type="InterPro" id="IPR010490">
    <property type="entry name" value="COG6"/>
</dbReference>
<evidence type="ECO:0000256" key="1">
    <source>
        <dbReference type="SAM" id="MobiDB-lite"/>
    </source>
</evidence>
<name>A0AAV8PKG3_ENSVE</name>
<feature type="region of interest" description="Disordered" evidence="1">
    <location>
        <begin position="1"/>
        <end position="27"/>
    </location>
</feature>
<evidence type="ECO:0000313" key="3">
    <source>
        <dbReference type="EMBL" id="KAJ8455783.1"/>
    </source>
</evidence>
<feature type="domain" description="Conserved Oligomeric Golgi complex subunit 6 C-terminal" evidence="2">
    <location>
        <begin position="162"/>
        <end position="218"/>
    </location>
</feature>
<dbReference type="PANTHER" id="PTHR21506">
    <property type="entry name" value="COMPONENT OF OLIGOMERIC GOLGI COMPLEX 6"/>
    <property type="match status" value="1"/>
</dbReference>
<dbReference type="GO" id="GO:0006891">
    <property type="term" value="P:intra-Golgi vesicle-mediated transport"/>
    <property type="evidence" value="ECO:0007669"/>
    <property type="project" value="InterPro"/>
</dbReference>